<evidence type="ECO:0000256" key="3">
    <source>
        <dbReference type="ARBA" id="ARBA00022679"/>
    </source>
</evidence>
<comment type="caution">
    <text evidence="7">The sequence shown here is derived from an EMBL/GenBank/DDBJ whole genome shotgun (WGS) entry which is preliminary data.</text>
</comment>
<keyword evidence="3 7" id="KW-0808">Transferase</keyword>
<evidence type="ECO:0000256" key="4">
    <source>
        <dbReference type="ARBA" id="ARBA00022691"/>
    </source>
</evidence>
<evidence type="ECO:0000313" key="7">
    <source>
        <dbReference type="EMBL" id="MBP1933376.1"/>
    </source>
</evidence>
<feature type="domain" description="DUF7884" evidence="6">
    <location>
        <begin position="16"/>
        <end position="90"/>
    </location>
</feature>
<dbReference type="InterPro" id="IPR029063">
    <property type="entry name" value="SAM-dependent_MTases_sf"/>
</dbReference>
<dbReference type="Proteomes" id="UP001519343">
    <property type="component" value="Unassembled WGS sequence"/>
</dbReference>
<sequence length="388" mass="45241">MQKYMLERFFQGLSPRHAFQIRYWDGTSEIYGDGEPNVTIIFNEKISIAGFLKEKTLTFGDAYMNGSIEIEGKIEDVISLAISNKEMLWTKSLSFLPKLTSLGKRKENIQHHYDIGNEFYSLWLDETMSYSCAYFKSPKDSLHQAQLQKIDHVLKKLQLKKGERLLDIGSGWGWLILRAAQQYGVKSFGVTISEEQYRKTKERIRSLGLEGQVDVALMDYTELARKGYSYDKIASVGMFEHVGKAHYPIFMKTVHELLGEKGLVLLHTITHQTEVPVDPWIEKNIFPGGYIPSLREIVMLLPDYDFHLLDVESLRLHYAKTLDHWAERFEQQVEKVEQMYDQRFVRMWRLYLQSSAAFFRNGGLNIHQFLFSKGVNNELELTRDFLYS</sequence>
<dbReference type="GO" id="GO:0032259">
    <property type="term" value="P:methylation"/>
    <property type="evidence" value="ECO:0007669"/>
    <property type="project" value="UniProtKB-KW"/>
</dbReference>
<evidence type="ECO:0000313" key="8">
    <source>
        <dbReference type="Proteomes" id="UP001519343"/>
    </source>
</evidence>
<gene>
    <name evidence="7" type="ORF">J2Z37_003389</name>
</gene>
<dbReference type="CDD" id="cd02440">
    <property type="entry name" value="AdoMet_MTases"/>
    <property type="match status" value="1"/>
</dbReference>
<dbReference type="GO" id="GO:0008825">
    <property type="term" value="F:cyclopropane-fatty-acyl-phospholipid synthase activity"/>
    <property type="evidence" value="ECO:0007669"/>
    <property type="project" value="UniProtKB-EC"/>
</dbReference>
<dbReference type="PIRSF" id="PIRSF003085">
    <property type="entry name" value="CMAS"/>
    <property type="match status" value="1"/>
</dbReference>
<evidence type="ECO:0000259" key="6">
    <source>
        <dbReference type="Pfam" id="PF25371"/>
    </source>
</evidence>
<dbReference type="InterPro" id="IPR057206">
    <property type="entry name" value="DUF7884"/>
</dbReference>
<dbReference type="PANTHER" id="PTHR43667:SF1">
    <property type="entry name" value="CYCLOPROPANE-FATTY-ACYL-PHOSPHOLIPID SYNTHASE"/>
    <property type="match status" value="1"/>
</dbReference>
<keyword evidence="8" id="KW-1185">Reference proteome</keyword>
<protein>
    <submittedName>
        <fullName evidence="7">Cyclopropane-fatty-acyl-phospholipid synthase</fullName>
        <ecNumber evidence="7">2.1.1.79</ecNumber>
    </submittedName>
</protein>
<dbReference type="PANTHER" id="PTHR43667">
    <property type="entry name" value="CYCLOPROPANE-FATTY-ACYL-PHOSPHOLIPID SYNTHASE"/>
    <property type="match status" value="1"/>
</dbReference>
<accession>A0ABS4GSY3</accession>
<organism evidence="7 8">
    <name type="scientific">Ammoniphilus resinae</name>
    <dbReference type="NCBI Taxonomy" id="861532"/>
    <lineage>
        <taxon>Bacteria</taxon>
        <taxon>Bacillati</taxon>
        <taxon>Bacillota</taxon>
        <taxon>Bacilli</taxon>
        <taxon>Bacillales</taxon>
        <taxon>Paenibacillaceae</taxon>
        <taxon>Aneurinibacillus group</taxon>
        <taxon>Ammoniphilus</taxon>
    </lineage>
</organism>
<keyword evidence="5" id="KW-0443">Lipid metabolism</keyword>
<name>A0ABS4GSY3_9BACL</name>
<dbReference type="EC" id="2.1.1.79" evidence="7"/>
<dbReference type="InterPro" id="IPR003333">
    <property type="entry name" value="CMAS"/>
</dbReference>
<dbReference type="EMBL" id="JAGGKT010000011">
    <property type="protein sequence ID" value="MBP1933376.1"/>
    <property type="molecule type" value="Genomic_DNA"/>
</dbReference>
<dbReference type="Pfam" id="PF02353">
    <property type="entry name" value="CMAS"/>
    <property type="match status" value="1"/>
</dbReference>
<comment type="similarity">
    <text evidence="1">Belongs to the CFA/CMAS family.</text>
</comment>
<dbReference type="SUPFAM" id="SSF53335">
    <property type="entry name" value="S-adenosyl-L-methionine-dependent methyltransferases"/>
    <property type="match status" value="1"/>
</dbReference>
<dbReference type="RefSeq" id="WP_209811396.1">
    <property type="nucleotide sequence ID" value="NZ_JAGGKT010000011.1"/>
</dbReference>
<dbReference type="Pfam" id="PF25371">
    <property type="entry name" value="DUF7884"/>
    <property type="match status" value="1"/>
</dbReference>
<evidence type="ECO:0000256" key="2">
    <source>
        <dbReference type="ARBA" id="ARBA00022603"/>
    </source>
</evidence>
<dbReference type="InterPro" id="IPR050723">
    <property type="entry name" value="CFA/CMAS"/>
</dbReference>
<keyword evidence="2 7" id="KW-0489">Methyltransferase</keyword>
<keyword evidence="4" id="KW-0949">S-adenosyl-L-methionine</keyword>
<proteinExistence type="inferred from homology"/>
<dbReference type="Gene3D" id="3.40.50.150">
    <property type="entry name" value="Vaccinia Virus protein VP39"/>
    <property type="match status" value="1"/>
</dbReference>
<reference evidence="7 8" key="1">
    <citation type="submission" date="2021-03" db="EMBL/GenBank/DDBJ databases">
        <title>Genomic Encyclopedia of Type Strains, Phase IV (KMG-IV): sequencing the most valuable type-strain genomes for metagenomic binning, comparative biology and taxonomic classification.</title>
        <authorList>
            <person name="Goeker M."/>
        </authorList>
    </citation>
    <scope>NUCLEOTIDE SEQUENCE [LARGE SCALE GENOMIC DNA]</scope>
    <source>
        <strain evidence="7 8">DSM 24738</strain>
    </source>
</reference>
<evidence type="ECO:0000256" key="5">
    <source>
        <dbReference type="ARBA" id="ARBA00023098"/>
    </source>
</evidence>
<evidence type="ECO:0000256" key="1">
    <source>
        <dbReference type="ARBA" id="ARBA00010815"/>
    </source>
</evidence>